<protein>
    <submittedName>
        <fullName evidence="1">Uncharacterized protein</fullName>
    </submittedName>
</protein>
<dbReference type="GeneID" id="78509904"/>
<accession>A0A5P8M7D5</accession>
<evidence type="ECO:0000313" key="2">
    <source>
        <dbReference type="Proteomes" id="UP000326779"/>
    </source>
</evidence>
<name>A0A5P8M7D5_9LACO</name>
<reference evidence="1 2" key="1">
    <citation type="submission" date="2019-10" db="EMBL/GenBank/DDBJ databases">
        <title>The completed genome of Lactobacillus harbinensis M1.</title>
        <authorList>
            <person name="Zheng Y."/>
        </authorList>
    </citation>
    <scope>NUCLEOTIDE SEQUENCE [LARGE SCALE GENOMIC DNA]</scope>
    <source>
        <strain evidence="1 2">M1</strain>
    </source>
</reference>
<dbReference type="EMBL" id="CP045143">
    <property type="protein sequence ID" value="QFR24432.1"/>
    <property type="molecule type" value="Genomic_DNA"/>
</dbReference>
<gene>
    <name evidence="1" type="ORF">D1010_14210</name>
</gene>
<dbReference type="Proteomes" id="UP000326779">
    <property type="component" value="Chromosome"/>
</dbReference>
<dbReference type="RefSeq" id="WP_150392226.1">
    <property type="nucleotide sequence ID" value="NZ_CP041364.1"/>
</dbReference>
<dbReference type="KEGG" id="lhb:D1010_14210"/>
<dbReference type="AlphaFoldDB" id="A0A5P8M7D5"/>
<organism evidence="1 2">
    <name type="scientific">Schleiferilactobacillus harbinensis</name>
    <dbReference type="NCBI Taxonomy" id="304207"/>
    <lineage>
        <taxon>Bacteria</taxon>
        <taxon>Bacillati</taxon>
        <taxon>Bacillota</taxon>
        <taxon>Bacilli</taxon>
        <taxon>Lactobacillales</taxon>
        <taxon>Lactobacillaceae</taxon>
        <taxon>Schleiferilactobacillus</taxon>
    </lineage>
</organism>
<sequence>MRTMSDWWLIFMIIMDAVLLTGCIVSIFWQAQIVLRAHYNYWPFLLGLMVVGWGWTGAGIANNWVRWLLVLFLAGFLLNCIQAGVGGIGDKRLVNNGFISSVIRYDRLAGITLVPVTLPNGKDRVVAIFITTTQRRIQLTFSQALPTIQEELRKLVPGSTPIEIQNIEQ</sequence>
<evidence type="ECO:0000313" key="1">
    <source>
        <dbReference type="EMBL" id="QFR24432.1"/>
    </source>
</evidence>
<proteinExistence type="predicted"/>